<evidence type="ECO:0000256" key="14">
    <source>
        <dbReference type="PIRSR" id="PIRSR001480-2"/>
    </source>
</evidence>
<sequence length="416" mass="46525">MRLGRAYCTVVKRKLVDFCKKENFVMLKMINKVQNYDWGSKTALTQLYGYPNPDNLPMAELWMGAHPKASSEVISPQTNQKVSLESLINDDPERILGAKVAKHFGRLPYLFKVLCAAQPLSVQVHPNKAYAKAGFAKENAAGIPLDSPIRNYKDDNHKPELIYALTPFKAMNAFRPIDEIVEYLDFISAAHPDIQLFIQEPTEEKLGKLFAQILNLTGEQKDLALGVLKAALNSKQGEPWNSIKQMTSLYPDDNGLFTPLLLNIVELQPGEAMFLYARTPHAYLEGVGLEVMANSDNVLRAGLTSKHIDTKELIDNIDFKSTKARDLLNIPEKSGNVWKYKIPVEDFSFNIYSISRSGVSITNNSASILFCIEGELVLRTGTQEINMNSGESVFLPAYEDNLSIYGDGKLARVFNI</sequence>
<keyword evidence="6" id="KW-0963">Cytoplasm</keyword>
<dbReference type="eggNOG" id="COG1482">
    <property type="taxonomic scope" value="Bacteria"/>
</dbReference>
<dbReference type="InterPro" id="IPR018050">
    <property type="entry name" value="Pmannose_isomerase-type1_CS"/>
</dbReference>
<comment type="cofactor">
    <cofactor evidence="14">
        <name>Zn(2+)</name>
        <dbReference type="ChEBI" id="CHEBI:29105"/>
    </cofactor>
    <text evidence="14">Binds 1 zinc ion per subunit.</text>
</comment>
<dbReference type="InterPro" id="IPR049071">
    <property type="entry name" value="MPI_cupin_dom"/>
</dbReference>
<dbReference type="STRING" id="500637.PROVRUST_04869"/>
<evidence type="ECO:0000256" key="10">
    <source>
        <dbReference type="ARBA" id="ARBA00029741"/>
    </source>
</evidence>
<evidence type="ECO:0000256" key="2">
    <source>
        <dbReference type="ARBA" id="ARBA00004496"/>
    </source>
</evidence>
<dbReference type="Pfam" id="PF20511">
    <property type="entry name" value="PMI_typeI_cat"/>
    <property type="match status" value="1"/>
</dbReference>
<dbReference type="NCBIfam" id="TIGR00218">
    <property type="entry name" value="manA"/>
    <property type="match status" value="1"/>
</dbReference>
<comment type="similarity">
    <text evidence="3">Belongs to the mannose-6-phosphate isomerase type 1 family.</text>
</comment>
<evidence type="ECO:0000256" key="12">
    <source>
        <dbReference type="ARBA" id="ARBA00058469"/>
    </source>
</evidence>
<gene>
    <name evidence="18" type="primary">manA</name>
    <name evidence="18" type="ORF">PROVRUST_04869</name>
</gene>
<evidence type="ECO:0000256" key="6">
    <source>
        <dbReference type="ARBA" id="ARBA00022490"/>
    </source>
</evidence>
<evidence type="ECO:0000256" key="8">
    <source>
        <dbReference type="ARBA" id="ARBA00022833"/>
    </source>
</evidence>
<evidence type="ECO:0000259" key="17">
    <source>
        <dbReference type="Pfam" id="PF21621"/>
    </source>
</evidence>
<dbReference type="PANTHER" id="PTHR10309:SF0">
    <property type="entry name" value="MANNOSE-6-PHOSPHATE ISOMERASE"/>
    <property type="match status" value="1"/>
</dbReference>
<dbReference type="SUPFAM" id="SSF51182">
    <property type="entry name" value="RmlC-like cupins"/>
    <property type="match status" value="1"/>
</dbReference>
<evidence type="ECO:0000256" key="7">
    <source>
        <dbReference type="ARBA" id="ARBA00022723"/>
    </source>
</evidence>
<dbReference type="PIRSF" id="PIRSF001480">
    <property type="entry name" value="Mannose-6-phosphate_isomerase"/>
    <property type="match status" value="1"/>
</dbReference>
<dbReference type="GO" id="GO:0005975">
    <property type="term" value="P:carbohydrate metabolic process"/>
    <property type="evidence" value="ECO:0007669"/>
    <property type="project" value="InterPro"/>
</dbReference>
<evidence type="ECO:0000259" key="16">
    <source>
        <dbReference type="Pfam" id="PF20512"/>
    </source>
</evidence>
<evidence type="ECO:0000259" key="15">
    <source>
        <dbReference type="Pfam" id="PF20511"/>
    </source>
</evidence>
<accession>D1NYP9</accession>
<dbReference type="InterPro" id="IPR014710">
    <property type="entry name" value="RmlC-like_jellyroll"/>
</dbReference>
<name>D1NYP9_9GAMM</name>
<comment type="function">
    <text evidence="12">Involved in the conversion of glucose to GDP-L-fucose, which can be converted to L-fucose, a capsular polysaccharide.</text>
</comment>
<evidence type="ECO:0000256" key="3">
    <source>
        <dbReference type="ARBA" id="ARBA00010772"/>
    </source>
</evidence>
<dbReference type="GO" id="GO:0005829">
    <property type="term" value="C:cytosol"/>
    <property type="evidence" value="ECO:0007669"/>
    <property type="project" value="TreeGrafter"/>
</dbReference>
<comment type="catalytic activity">
    <reaction evidence="1">
        <text>D-mannose 6-phosphate = D-fructose 6-phosphate</text>
        <dbReference type="Rhea" id="RHEA:12356"/>
        <dbReference type="ChEBI" id="CHEBI:58735"/>
        <dbReference type="ChEBI" id="CHEBI:61527"/>
        <dbReference type="EC" id="5.3.1.8"/>
    </reaction>
</comment>
<dbReference type="InterPro" id="IPR046458">
    <property type="entry name" value="PMI_typeI_hel"/>
</dbReference>
<dbReference type="Proteomes" id="UP000005512">
    <property type="component" value="Unassembled WGS sequence"/>
</dbReference>
<comment type="caution">
    <text evidence="18">The sequence shown here is derived from an EMBL/GenBank/DDBJ whole genome shotgun (WGS) entry which is preliminary data.</text>
</comment>
<dbReference type="PROSITE" id="PS00965">
    <property type="entry name" value="PMI_I_1"/>
    <property type="match status" value="1"/>
</dbReference>
<proteinExistence type="inferred from homology"/>
<comment type="subcellular location">
    <subcellularLocation>
        <location evidence="2">Cytoplasm</location>
    </subcellularLocation>
</comment>
<dbReference type="InterPro" id="IPR046457">
    <property type="entry name" value="PMI_typeI_cat"/>
</dbReference>
<feature type="domain" description="Phosphomannose isomerase type I catalytic" evidence="15">
    <location>
        <begin position="26"/>
        <end position="176"/>
    </location>
</feature>
<dbReference type="PANTHER" id="PTHR10309">
    <property type="entry name" value="MANNOSE-6-PHOSPHATE ISOMERASE"/>
    <property type="match status" value="1"/>
</dbReference>
<dbReference type="Pfam" id="PF21621">
    <property type="entry name" value="MPI_cupin_dom"/>
    <property type="match status" value="1"/>
</dbReference>
<dbReference type="NCBIfam" id="NF011710">
    <property type="entry name" value="PRK15131.1"/>
    <property type="match status" value="1"/>
</dbReference>
<evidence type="ECO:0000313" key="18">
    <source>
        <dbReference type="EMBL" id="EFB73597.1"/>
    </source>
</evidence>
<protein>
    <recommendedName>
        <fullName evidence="5">Mannose-6-phosphate isomerase</fullName>
        <ecNumber evidence="4">5.3.1.8</ecNumber>
    </recommendedName>
    <alternativeName>
        <fullName evidence="10">Phosphohexomutase</fullName>
    </alternativeName>
    <alternativeName>
        <fullName evidence="11">Phosphomannose isomerase</fullName>
    </alternativeName>
</protein>
<dbReference type="EMBL" id="ABXV02000011">
    <property type="protein sequence ID" value="EFB73597.1"/>
    <property type="molecule type" value="Genomic_DNA"/>
</dbReference>
<evidence type="ECO:0000256" key="1">
    <source>
        <dbReference type="ARBA" id="ARBA00000757"/>
    </source>
</evidence>
<feature type="active site" evidence="13">
    <location>
        <position position="300"/>
    </location>
</feature>
<dbReference type="HOGENOM" id="CLU_026967_1_0_6"/>
<dbReference type="InterPro" id="IPR016305">
    <property type="entry name" value="Mannose-6-P_Isomerase"/>
</dbReference>
<dbReference type="AlphaFoldDB" id="D1NYP9"/>
<dbReference type="Gene3D" id="1.10.441.10">
    <property type="entry name" value="Phosphomannose Isomerase, domain 2"/>
    <property type="match status" value="1"/>
</dbReference>
<feature type="binding site" evidence="14">
    <location>
        <position position="123"/>
    </location>
    <ligand>
        <name>Zn(2+)</name>
        <dbReference type="ChEBI" id="CHEBI:29105"/>
    </ligand>
</feature>
<keyword evidence="19" id="KW-1185">Reference proteome</keyword>
<dbReference type="CDD" id="cd07011">
    <property type="entry name" value="cupin_PMI_type_I_N"/>
    <property type="match status" value="1"/>
</dbReference>
<feature type="binding site" evidence="14">
    <location>
        <position position="125"/>
    </location>
    <ligand>
        <name>Zn(2+)</name>
        <dbReference type="ChEBI" id="CHEBI:29105"/>
    </ligand>
</feature>
<evidence type="ECO:0000256" key="9">
    <source>
        <dbReference type="ARBA" id="ARBA00023235"/>
    </source>
</evidence>
<evidence type="ECO:0000256" key="4">
    <source>
        <dbReference type="ARBA" id="ARBA00011956"/>
    </source>
</evidence>
<feature type="binding site" evidence="14">
    <location>
        <position position="281"/>
    </location>
    <ligand>
        <name>Zn(2+)</name>
        <dbReference type="ChEBI" id="CHEBI:29105"/>
    </ligand>
</feature>
<dbReference type="GO" id="GO:0009298">
    <property type="term" value="P:GDP-mannose biosynthetic process"/>
    <property type="evidence" value="ECO:0007669"/>
    <property type="project" value="InterPro"/>
</dbReference>
<feature type="domain" description="Mannose-6-phosphate isomerase cupin" evidence="17">
    <location>
        <begin position="339"/>
        <end position="415"/>
    </location>
</feature>
<reference evidence="18" key="1">
    <citation type="submission" date="2009-12" db="EMBL/GenBank/DDBJ databases">
        <authorList>
            <person name="Weinstock G."/>
            <person name="Sodergren E."/>
            <person name="Clifton S."/>
            <person name="Fulton L."/>
            <person name="Fulton B."/>
            <person name="Courtney L."/>
            <person name="Fronick C."/>
            <person name="Harrison M."/>
            <person name="Strong C."/>
            <person name="Farmer C."/>
            <person name="Delahaunty K."/>
            <person name="Markovic C."/>
            <person name="Hall O."/>
            <person name="Minx P."/>
            <person name="Tomlinson C."/>
            <person name="Mitreva M."/>
            <person name="Nelson J."/>
            <person name="Hou S."/>
            <person name="Wollam A."/>
            <person name="Pepin K.H."/>
            <person name="Johnson M."/>
            <person name="Bhonagiri V."/>
            <person name="Nash W.E."/>
            <person name="Warren W."/>
            <person name="Chinwalla A."/>
            <person name="Mardis E.R."/>
            <person name="Wilson R.K."/>
        </authorList>
    </citation>
    <scope>NUCLEOTIDE SEQUENCE [LARGE SCALE GENOMIC DNA]</scope>
    <source>
        <strain evidence="18">DSM 4541</strain>
    </source>
</reference>
<feature type="binding site" evidence="14">
    <location>
        <position position="160"/>
    </location>
    <ligand>
        <name>Zn(2+)</name>
        <dbReference type="ChEBI" id="CHEBI:29105"/>
    </ligand>
</feature>
<evidence type="ECO:0000256" key="5">
    <source>
        <dbReference type="ARBA" id="ARBA00018236"/>
    </source>
</evidence>
<dbReference type="Pfam" id="PF20512">
    <property type="entry name" value="PMI_typeI_hel"/>
    <property type="match status" value="1"/>
</dbReference>
<dbReference type="EC" id="5.3.1.8" evidence="4"/>
<dbReference type="Gene3D" id="2.60.120.10">
    <property type="entry name" value="Jelly Rolls"/>
    <property type="match status" value="2"/>
</dbReference>
<dbReference type="PRINTS" id="PR00714">
    <property type="entry name" value="MAN6PISMRASE"/>
</dbReference>
<keyword evidence="8 14" id="KW-0862">Zinc</keyword>
<organism evidence="18 19">
    <name type="scientific">Providencia rustigianii DSM 4541</name>
    <dbReference type="NCBI Taxonomy" id="500637"/>
    <lineage>
        <taxon>Bacteria</taxon>
        <taxon>Pseudomonadati</taxon>
        <taxon>Pseudomonadota</taxon>
        <taxon>Gammaproteobacteria</taxon>
        <taxon>Enterobacterales</taxon>
        <taxon>Morganellaceae</taxon>
        <taxon>Providencia</taxon>
    </lineage>
</organism>
<dbReference type="InterPro" id="IPR001250">
    <property type="entry name" value="Man6P_Isoase-1"/>
</dbReference>
<evidence type="ECO:0000313" key="19">
    <source>
        <dbReference type="Proteomes" id="UP000005512"/>
    </source>
</evidence>
<keyword evidence="7 14" id="KW-0479">Metal-binding</keyword>
<evidence type="ECO:0000256" key="11">
    <source>
        <dbReference type="ARBA" id="ARBA00030762"/>
    </source>
</evidence>
<evidence type="ECO:0000256" key="13">
    <source>
        <dbReference type="PIRSR" id="PIRSR001480-1"/>
    </source>
</evidence>
<dbReference type="InterPro" id="IPR011051">
    <property type="entry name" value="RmlC_Cupin_sf"/>
</dbReference>
<dbReference type="GO" id="GO:0008270">
    <property type="term" value="F:zinc ion binding"/>
    <property type="evidence" value="ECO:0007669"/>
    <property type="project" value="InterPro"/>
</dbReference>
<keyword evidence="9 18" id="KW-0413">Isomerase</keyword>
<dbReference type="FunFam" id="2.60.120.10:FF:000030">
    <property type="entry name" value="Mannose-6-phosphate isomerase ManA"/>
    <property type="match status" value="1"/>
</dbReference>
<dbReference type="GO" id="GO:0004476">
    <property type="term" value="F:mannose-6-phosphate isomerase activity"/>
    <property type="evidence" value="ECO:0007669"/>
    <property type="project" value="UniProtKB-EC"/>
</dbReference>
<feature type="domain" description="Phosphomannose isomerase type I helical insertion" evidence="16">
    <location>
        <begin position="189"/>
        <end position="262"/>
    </location>
</feature>